<organism evidence="2 3">
    <name type="scientific">Paraphoma chrysanthemicola</name>
    <dbReference type="NCBI Taxonomy" id="798071"/>
    <lineage>
        <taxon>Eukaryota</taxon>
        <taxon>Fungi</taxon>
        <taxon>Dikarya</taxon>
        <taxon>Ascomycota</taxon>
        <taxon>Pezizomycotina</taxon>
        <taxon>Dothideomycetes</taxon>
        <taxon>Pleosporomycetidae</taxon>
        <taxon>Pleosporales</taxon>
        <taxon>Pleosporineae</taxon>
        <taxon>Phaeosphaeriaceae</taxon>
        <taxon>Paraphoma</taxon>
    </lineage>
</organism>
<protein>
    <submittedName>
        <fullName evidence="2">PLAC8 family-domain-containing protein</fullName>
    </submittedName>
</protein>
<keyword evidence="1" id="KW-0472">Membrane</keyword>
<dbReference type="Proteomes" id="UP000813461">
    <property type="component" value="Unassembled WGS sequence"/>
</dbReference>
<evidence type="ECO:0000313" key="2">
    <source>
        <dbReference type="EMBL" id="KAH7093630.1"/>
    </source>
</evidence>
<reference evidence="2" key="1">
    <citation type="journal article" date="2021" name="Nat. Commun.">
        <title>Genetic determinants of endophytism in the Arabidopsis root mycobiome.</title>
        <authorList>
            <person name="Mesny F."/>
            <person name="Miyauchi S."/>
            <person name="Thiergart T."/>
            <person name="Pickel B."/>
            <person name="Atanasova L."/>
            <person name="Karlsson M."/>
            <person name="Huettel B."/>
            <person name="Barry K.W."/>
            <person name="Haridas S."/>
            <person name="Chen C."/>
            <person name="Bauer D."/>
            <person name="Andreopoulos W."/>
            <person name="Pangilinan J."/>
            <person name="LaButti K."/>
            <person name="Riley R."/>
            <person name="Lipzen A."/>
            <person name="Clum A."/>
            <person name="Drula E."/>
            <person name="Henrissat B."/>
            <person name="Kohler A."/>
            <person name="Grigoriev I.V."/>
            <person name="Martin F.M."/>
            <person name="Hacquard S."/>
        </authorList>
    </citation>
    <scope>NUCLEOTIDE SEQUENCE</scope>
    <source>
        <strain evidence="2">MPI-SDFR-AT-0120</strain>
    </source>
</reference>
<evidence type="ECO:0000313" key="3">
    <source>
        <dbReference type="Proteomes" id="UP000813461"/>
    </source>
</evidence>
<sequence>MTTIQKQDWHHSGSACCTPIGTCCLSWWCPCIVYGRTHHRVKNNGDMNGYSACNLACAGFCGLACLGISFVMPMLSRGDMRAKYHLKGNGCTDCLCACCCTPCDVTQQDKESAFREEQNRPLLNQPGKEGAMQYAAQPQNPAFHH</sequence>
<keyword evidence="3" id="KW-1185">Reference proteome</keyword>
<accession>A0A8K0RFM4</accession>
<keyword evidence="1" id="KW-0812">Transmembrane</keyword>
<dbReference type="InterPro" id="IPR006461">
    <property type="entry name" value="PLAC_motif_containing"/>
</dbReference>
<name>A0A8K0RFM4_9PLEO</name>
<dbReference type="OrthoDB" id="1045822at2759"/>
<gene>
    <name evidence="2" type="ORF">FB567DRAFT_544963</name>
</gene>
<dbReference type="AlphaFoldDB" id="A0A8K0RFM4"/>
<dbReference type="PANTHER" id="PTHR15907">
    <property type="entry name" value="DUF614 FAMILY PROTEIN-RELATED"/>
    <property type="match status" value="1"/>
</dbReference>
<proteinExistence type="predicted"/>
<keyword evidence="1" id="KW-1133">Transmembrane helix</keyword>
<evidence type="ECO:0000256" key="1">
    <source>
        <dbReference type="SAM" id="Phobius"/>
    </source>
</evidence>
<dbReference type="EMBL" id="JAGMVJ010000002">
    <property type="protein sequence ID" value="KAH7093630.1"/>
    <property type="molecule type" value="Genomic_DNA"/>
</dbReference>
<dbReference type="Pfam" id="PF04749">
    <property type="entry name" value="PLAC8"/>
    <property type="match status" value="1"/>
</dbReference>
<dbReference type="NCBIfam" id="TIGR01571">
    <property type="entry name" value="A_thal_Cys_rich"/>
    <property type="match status" value="1"/>
</dbReference>
<feature type="transmembrane region" description="Helical" evidence="1">
    <location>
        <begin position="49"/>
        <end position="75"/>
    </location>
</feature>
<comment type="caution">
    <text evidence="2">The sequence shown here is derived from an EMBL/GenBank/DDBJ whole genome shotgun (WGS) entry which is preliminary data.</text>
</comment>